<accession>A0A413B6P3</accession>
<dbReference type="Proteomes" id="UP000285150">
    <property type="component" value="Unassembled WGS sequence"/>
</dbReference>
<dbReference type="EMBL" id="QSAF01000011">
    <property type="protein sequence ID" value="RGW33517.1"/>
    <property type="molecule type" value="Genomic_DNA"/>
</dbReference>
<organism evidence="1 2">
    <name type="scientific">Bacteroides stercoris</name>
    <dbReference type="NCBI Taxonomy" id="46506"/>
    <lineage>
        <taxon>Bacteria</taxon>
        <taxon>Pseudomonadati</taxon>
        <taxon>Bacteroidota</taxon>
        <taxon>Bacteroidia</taxon>
        <taxon>Bacteroidales</taxon>
        <taxon>Bacteroidaceae</taxon>
        <taxon>Bacteroides</taxon>
    </lineage>
</organism>
<evidence type="ECO:0000313" key="1">
    <source>
        <dbReference type="EMBL" id="RGW33517.1"/>
    </source>
</evidence>
<evidence type="ECO:0000313" key="2">
    <source>
        <dbReference type="Proteomes" id="UP000285150"/>
    </source>
</evidence>
<gene>
    <name evidence="1" type="ORF">DWV77_10245</name>
</gene>
<dbReference type="RefSeq" id="WP_117858180.1">
    <property type="nucleotide sequence ID" value="NZ_JAQCSR010000014.1"/>
</dbReference>
<protein>
    <submittedName>
        <fullName evidence="1">Uncharacterized protein</fullName>
    </submittedName>
</protein>
<name>A0A413B6P3_BACSE</name>
<reference evidence="1 2" key="1">
    <citation type="submission" date="2018-08" db="EMBL/GenBank/DDBJ databases">
        <title>A genome reference for cultivated species of the human gut microbiota.</title>
        <authorList>
            <person name="Zou Y."/>
            <person name="Xue W."/>
            <person name="Luo G."/>
        </authorList>
    </citation>
    <scope>NUCLEOTIDE SEQUENCE [LARGE SCALE GENOMIC DNA]</scope>
    <source>
        <strain evidence="1 2">AF12-7</strain>
    </source>
</reference>
<dbReference type="AlphaFoldDB" id="A0A413B6P3"/>
<comment type="caution">
    <text evidence="1">The sequence shown here is derived from an EMBL/GenBank/DDBJ whole genome shotgun (WGS) entry which is preliminary data.</text>
</comment>
<proteinExistence type="predicted"/>
<sequence length="85" mass="9529">MKIGQNGTYKHVLDVLMENTPPTGGDVRKMNARGVQKVNVRSDSEQKMRRREKLPKIFSANISLNISVIYSCEKKNTPAGPLFVP</sequence>